<dbReference type="PRINTS" id="PR00344">
    <property type="entry name" value="BCTRLSENSOR"/>
</dbReference>
<keyword evidence="11" id="KW-0472">Membrane</keyword>
<gene>
    <name evidence="14" type="ORF">EDC28_102451</name>
</gene>
<sequence>MRVKHSLFALFGALFLLLAGTQMWLLRSLKDDINFEVAVISNEMVDKVLDDIKVPEPPEVDIEVPPELDQYAPKDAAQLRQEVLRIKSAELQRNQEKMRLEVEKARRQASEALKKAQQQRFRITPSPSFTVVKSANIKLWIGLGVTSLLALLGIYLLAHAFSRPLELLASGFSRLAKGEQGVTLKPQGMREMKSAIEGFNHMSRDLERLRQEEERVRAQAHLAELGDIARGLAHSLRNPIHTIGLTLEGQLDEPQKNAIRQKLKQMDSNIKALLTLSAQGVNRQQPLVLAELLADVRLSIGGQWQLQLPQHCTLKGDESELRAILHSLMSNALEAAPGKVASLRVTALADGLEIEVRDQGPGLSDAAKARLFTPHATQKADGAGMGLYIAERLVRLRYGGRLSLDNHPQGGAVATLYLPENSHAHAAG</sequence>
<evidence type="ECO:0000256" key="2">
    <source>
        <dbReference type="ARBA" id="ARBA00004651"/>
    </source>
</evidence>
<keyword evidence="5" id="KW-0597">Phosphoprotein</keyword>
<evidence type="ECO:0000313" key="15">
    <source>
        <dbReference type="Proteomes" id="UP000268033"/>
    </source>
</evidence>
<keyword evidence="4" id="KW-1003">Cell membrane</keyword>
<feature type="coiled-coil region" evidence="10">
    <location>
        <begin position="86"/>
        <end position="119"/>
    </location>
</feature>
<dbReference type="InterPro" id="IPR036097">
    <property type="entry name" value="HisK_dim/P_sf"/>
</dbReference>
<comment type="subcellular location">
    <subcellularLocation>
        <location evidence="2">Cell membrane</location>
        <topology evidence="2">Multi-pass membrane protein</topology>
    </subcellularLocation>
</comment>
<dbReference type="Gene3D" id="1.10.287.130">
    <property type="match status" value="1"/>
</dbReference>
<dbReference type="InterPro" id="IPR004358">
    <property type="entry name" value="Sig_transdc_His_kin-like_C"/>
</dbReference>
<evidence type="ECO:0000256" key="8">
    <source>
        <dbReference type="ARBA" id="ARBA00022777"/>
    </source>
</evidence>
<protein>
    <recommendedName>
        <fullName evidence="3">histidine kinase</fullName>
        <ecNumber evidence="3">2.7.13.3</ecNumber>
    </recommendedName>
</protein>
<dbReference type="InterPro" id="IPR003594">
    <property type="entry name" value="HATPase_dom"/>
</dbReference>
<keyword evidence="8 14" id="KW-0418">Kinase</keyword>
<dbReference type="SUPFAM" id="SSF47384">
    <property type="entry name" value="Homodimeric domain of signal transducing histidine kinase"/>
    <property type="match status" value="1"/>
</dbReference>
<feature type="domain" description="Histidine kinase" evidence="12">
    <location>
        <begin position="231"/>
        <end position="422"/>
    </location>
</feature>
<dbReference type="AlphaFoldDB" id="A0A3N1PSG7"/>
<dbReference type="PROSITE" id="PS50885">
    <property type="entry name" value="HAMP"/>
    <property type="match status" value="1"/>
</dbReference>
<evidence type="ECO:0000259" key="13">
    <source>
        <dbReference type="PROSITE" id="PS50885"/>
    </source>
</evidence>
<accession>A0A3N1PSG7</accession>
<evidence type="ECO:0000313" key="14">
    <source>
        <dbReference type="EMBL" id="ROQ30061.1"/>
    </source>
</evidence>
<evidence type="ECO:0000256" key="3">
    <source>
        <dbReference type="ARBA" id="ARBA00012438"/>
    </source>
</evidence>
<evidence type="ECO:0000256" key="9">
    <source>
        <dbReference type="ARBA" id="ARBA00022840"/>
    </source>
</evidence>
<dbReference type="Pfam" id="PF02518">
    <property type="entry name" value="HATPase_c"/>
    <property type="match status" value="1"/>
</dbReference>
<keyword evidence="11" id="KW-0812">Transmembrane</keyword>
<dbReference type="InterPro" id="IPR003660">
    <property type="entry name" value="HAMP_dom"/>
</dbReference>
<evidence type="ECO:0000256" key="11">
    <source>
        <dbReference type="SAM" id="Phobius"/>
    </source>
</evidence>
<dbReference type="PROSITE" id="PS50109">
    <property type="entry name" value="HIS_KIN"/>
    <property type="match status" value="1"/>
</dbReference>
<dbReference type="CDD" id="cd00082">
    <property type="entry name" value="HisKA"/>
    <property type="match status" value="1"/>
</dbReference>
<keyword evidence="6" id="KW-0808">Transferase</keyword>
<evidence type="ECO:0000259" key="12">
    <source>
        <dbReference type="PROSITE" id="PS50109"/>
    </source>
</evidence>
<comment type="catalytic activity">
    <reaction evidence="1">
        <text>ATP + protein L-histidine = ADP + protein N-phospho-L-histidine.</text>
        <dbReference type="EC" id="2.7.13.3"/>
    </reaction>
</comment>
<dbReference type="InterPro" id="IPR003661">
    <property type="entry name" value="HisK_dim/P_dom"/>
</dbReference>
<feature type="domain" description="HAMP" evidence="13">
    <location>
        <begin position="159"/>
        <end position="211"/>
    </location>
</feature>
<dbReference type="SMART" id="SM00304">
    <property type="entry name" value="HAMP"/>
    <property type="match status" value="1"/>
</dbReference>
<reference evidence="14 15" key="1">
    <citation type="submission" date="2018-11" db="EMBL/GenBank/DDBJ databases">
        <title>Genomic Encyclopedia of Type Strains, Phase IV (KMG-IV): sequencing the most valuable type-strain genomes for metagenomic binning, comparative biology and taxonomic classification.</title>
        <authorList>
            <person name="Goeker M."/>
        </authorList>
    </citation>
    <scope>NUCLEOTIDE SEQUENCE [LARGE SCALE GENOMIC DNA]</scope>
    <source>
        <strain evidence="14 15">DSM 21945</strain>
    </source>
</reference>
<organism evidence="14 15">
    <name type="scientific">Gallaecimonas pentaromativorans</name>
    <dbReference type="NCBI Taxonomy" id="584787"/>
    <lineage>
        <taxon>Bacteria</taxon>
        <taxon>Pseudomonadati</taxon>
        <taxon>Pseudomonadota</taxon>
        <taxon>Gammaproteobacteria</taxon>
        <taxon>Enterobacterales</taxon>
        <taxon>Gallaecimonadaceae</taxon>
        <taxon>Gallaecimonas</taxon>
    </lineage>
</organism>
<keyword evidence="10" id="KW-0175">Coiled coil</keyword>
<dbReference type="GO" id="GO:0000155">
    <property type="term" value="F:phosphorelay sensor kinase activity"/>
    <property type="evidence" value="ECO:0007669"/>
    <property type="project" value="InterPro"/>
</dbReference>
<dbReference type="InterPro" id="IPR005467">
    <property type="entry name" value="His_kinase_dom"/>
</dbReference>
<name>A0A3N1PSG7_9GAMM</name>
<keyword evidence="15" id="KW-1185">Reference proteome</keyword>
<dbReference type="GO" id="GO:0005524">
    <property type="term" value="F:ATP binding"/>
    <property type="evidence" value="ECO:0007669"/>
    <property type="project" value="UniProtKB-KW"/>
</dbReference>
<dbReference type="PANTHER" id="PTHR44936">
    <property type="entry name" value="SENSOR PROTEIN CREC"/>
    <property type="match status" value="1"/>
</dbReference>
<dbReference type="GO" id="GO:0005886">
    <property type="term" value="C:plasma membrane"/>
    <property type="evidence" value="ECO:0007669"/>
    <property type="project" value="UniProtKB-SubCell"/>
</dbReference>
<keyword evidence="7" id="KW-0547">Nucleotide-binding</keyword>
<feature type="transmembrane region" description="Helical" evidence="11">
    <location>
        <begin position="139"/>
        <end position="158"/>
    </location>
</feature>
<evidence type="ECO:0000256" key="4">
    <source>
        <dbReference type="ARBA" id="ARBA00022475"/>
    </source>
</evidence>
<dbReference type="STRING" id="584787.GCA_001247655_00529"/>
<dbReference type="RefSeq" id="WP_123420868.1">
    <property type="nucleotide sequence ID" value="NZ_RJUL01000002.1"/>
</dbReference>
<evidence type="ECO:0000256" key="1">
    <source>
        <dbReference type="ARBA" id="ARBA00000085"/>
    </source>
</evidence>
<evidence type="ECO:0000256" key="7">
    <source>
        <dbReference type="ARBA" id="ARBA00022741"/>
    </source>
</evidence>
<dbReference type="Proteomes" id="UP000268033">
    <property type="component" value="Unassembled WGS sequence"/>
</dbReference>
<dbReference type="EC" id="2.7.13.3" evidence="3"/>
<evidence type="ECO:0000256" key="10">
    <source>
        <dbReference type="SAM" id="Coils"/>
    </source>
</evidence>
<evidence type="ECO:0000256" key="6">
    <source>
        <dbReference type="ARBA" id="ARBA00022679"/>
    </source>
</evidence>
<dbReference type="InterPro" id="IPR050980">
    <property type="entry name" value="2C_sensor_his_kinase"/>
</dbReference>
<dbReference type="Gene3D" id="6.10.340.10">
    <property type="match status" value="1"/>
</dbReference>
<comment type="caution">
    <text evidence="14">The sequence shown here is derived from an EMBL/GenBank/DDBJ whole genome shotgun (WGS) entry which is preliminary data.</text>
</comment>
<dbReference type="EMBL" id="RJUL01000002">
    <property type="protein sequence ID" value="ROQ30061.1"/>
    <property type="molecule type" value="Genomic_DNA"/>
</dbReference>
<dbReference type="PANTHER" id="PTHR44936:SF10">
    <property type="entry name" value="SENSOR PROTEIN RSTB"/>
    <property type="match status" value="1"/>
</dbReference>
<dbReference type="SUPFAM" id="SSF55874">
    <property type="entry name" value="ATPase domain of HSP90 chaperone/DNA topoisomerase II/histidine kinase"/>
    <property type="match status" value="1"/>
</dbReference>
<dbReference type="SMART" id="SM00387">
    <property type="entry name" value="HATPase_c"/>
    <property type="match status" value="1"/>
</dbReference>
<evidence type="ECO:0000256" key="5">
    <source>
        <dbReference type="ARBA" id="ARBA00022553"/>
    </source>
</evidence>
<dbReference type="Gene3D" id="3.30.565.10">
    <property type="entry name" value="Histidine kinase-like ATPase, C-terminal domain"/>
    <property type="match status" value="1"/>
</dbReference>
<keyword evidence="11" id="KW-1133">Transmembrane helix</keyword>
<proteinExistence type="predicted"/>
<keyword evidence="9" id="KW-0067">ATP-binding</keyword>
<dbReference type="InterPro" id="IPR036890">
    <property type="entry name" value="HATPase_C_sf"/>
</dbReference>